<keyword evidence="4" id="KW-1185">Reference proteome</keyword>
<dbReference type="PANTHER" id="PTHR13847:SF289">
    <property type="entry name" value="GLYCINE OXIDASE"/>
    <property type="match status" value="1"/>
</dbReference>
<feature type="domain" description="FAD dependent oxidoreductase" evidence="2">
    <location>
        <begin position="5"/>
        <end position="395"/>
    </location>
</feature>
<dbReference type="Pfam" id="PF01266">
    <property type="entry name" value="DAO"/>
    <property type="match status" value="1"/>
</dbReference>
<comment type="caution">
    <text evidence="3">The sequence shown here is derived from an EMBL/GenBank/DDBJ whole genome shotgun (WGS) entry which is preliminary data.</text>
</comment>
<evidence type="ECO:0000259" key="2">
    <source>
        <dbReference type="Pfam" id="PF01266"/>
    </source>
</evidence>
<keyword evidence="1" id="KW-0560">Oxidoreductase</keyword>
<dbReference type="InterPro" id="IPR036188">
    <property type="entry name" value="FAD/NAD-bd_sf"/>
</dbReference>
<accession>A0A418VUA7</accession>
<name>A0A418VUA7_9PROT</name>
<sequence>MSRSDVVVLGAGIVGVSVALHLQARGRSVVLLDRKAPGEETSFGNAGIIERASVIPYTFPREIPDLFRYALNRSTDARYDPLFVPRVAPWLYQFWRASSPGRLKQIVKDLLPLIENCLSEHKALMAKAGIDALRRDRGWIEFFRRPRSFDKAVAEARALEAYKLRYAVLDPAALHALEPHLAQGLVGAVHWQDPATVTDPGKVVKAYADLFVRQGGILATGDARSLEADGDGWRVMTGSGPVEARDAVIALGPWANDLYRSLGYAIPMAVKRGYHMHYRPAGGAVANHTMLDVDGGYLMAPMERGLRLTTGVEFADRDAPPTPIQVDRAEAKAREIFPLGERVDPAPWMGRRPCLPDMKPVLGPAPRHKGLWFAFGHNHHGLTLGPVTGRLLAQMMTGETPFTDPAPYRADRF</sequence>
<dbReference type="GO" id="GO:0005737">
    <property type="term" value="C:cytoplasm"/>
    <property type="evidence" value="ECO:0007669"/>
    <property type="project" value="TreeGrafter"/>
</dbReference>
<evidence type="ECO:0000313" key="4">
    <source>
        <dbReference type="Proteomes" id="UP000284605"/>
    </source>
</evidence>
<evidence type="ECO:0000256" key="1">
    <source>
        <dbReference type="ARBA" id="ARBA00023002"/>
    </source>
</evidence>
<dbReference type="GO" id="GO:0016491">
    <property type="term" value="F:oxidoreductase activity"/>
    <property type="evidence" value="ECO:0007669"/>
    <property type="project" value="UniProtKB-KW"/>
</dbReference>
<dbReference type="Gene3D" id="3.30.9.10">
    <property type="entry name" value="D-Amino Acid Oxidase, subunit A, domain 2"/>
    <property type="match status" value="1"/>
</dbReference>
<dbReference type="EMBL" id="QYUK01000016">
    <property type="protein sequence ID" value="RJF80741.1"/>
    <property type="molecule type" value="Genomic_DNA"/>
</dbReference>
<dbReference type="Proteomes" id="UP000284605">
    <property type="component" value="Unassembled WGS sequence"/>
</dbReference>
<gene>
    <name evidence="3" type="ORF">D3874_27005</name>
</gene>
<dbReference type="Gene3D" id="3.50.50.60">
    <property type="entry name" value="FAD/NAD(P)-binding domain"/>
    <property type="match status" value="2"/>
</dbReference>
<evidence type="ECO:0000313" key="3">
    <source>
        <dbReference type="EMBL" id="RJF80741.1"/>
    </source>
</evidence>
<reference evidence="3 4" key="1">
    <citation type="submission" date="2018-09" db="EMBL/GenBank/DDBJ databases">
        <authorList>
            <person name="Zhu H."/>
        </authorList>
    </citation>
    <scope>NUCLEOTIDE SEQUENCE [LARGE SCALE GENOMIC DNA]</scope>
    <source>
        <strain evidence="3 4">K1W22B-8</strain>
    </source>
</reference>
<organism evidence="3 4">
    <name type="scientific">Oleomonas cavernae</name>
    <dbReference type="NCBI Taxonomy" id="2320859"/>
    <lineage>
        <taxon>Bacteria</taxon>
        <taxon>Pseudomonadati</taxon>
        <taxon>Pseudomonadota</taxon>
        <taxon>Alphaproteobacteria</taxon>
        <taxon>Acetobacterales</taxon>
        <taxon>Acetobacteraceae</taxon>
        <taxon>Oleomonas</taxon>
    </lineage>
</organism>
<dbReference type="AlphaFoldDB" id="A0A418VUA7"/>
<dbReference type="SUPFAM" id="SSF54373">
    <property type="entry name" value="FAD-linked reductases, C-terminal domain"/>
    <property type="match status" value="1"/>
</dbReference>
<proteinExistence type="predicted"/>
<dbReference type="PANTHER" id="PTHR13847">
    <property type="entry name" value="SARCOSINE DEHYDROGENASE-RELATED"/>
    <property type="match status" value="1"/>
</dbReference>
<dbReference type="OrthoDB" id="9805337at2"/>
<dbReference type="SUPFAM" id="SSF51905">
    <property type="entry name" value="FAD/NAD(P)-binding domain"/>
    <property type="match status" value="1"/>
</dbReference>
<protein>
    <submittedName>
        <fullName evidence="3">FAD-binding oxidoreductase</fullName>
    </submittedName>
</protein>
<dbReference type="RefSeq" id="WP_119782793.1">
    <property type="nucleotide sequence ID" value="NZ_QYUK01000016.1"/>
</dbReference>
<dbReference type="InterPro" id="IPR006076">
    <property type="entry name" value="FAD-dep_OxRdtase"/>
</dbReference>